<feature type="region of interest" description="Disordered" evidence="1">
    <location>
        <begin position="148"/>
        <end position="169"/>
    </location>
</feature>
<gene>
    <name evidence="2" type="ORF">D7294_22025</name>
</gene>
<sequence length="169" mass="17853">MLPARAGLFPPPVLRGLPVPPAPRARGVVPHWERAIESHAACSPRTRGCSLLGHVLGIGDQLLPTHAGLFPCKSRRPVPLQSPQHKPPTRHFPNPGARRPTTAPQAKRHGPTDPGTPTSPGQPISARRLVTPQEVAKVIAFLLSPTSSGITDVNIPVDNGQNTPTPDGS</sequence>
<dbReference type="Gene3D" id="3.40.50.720">
    <property type="entry name" value="NAD(P)-binding Rossmann-like Domain"/>
    <property type="match status" value="1"/>
</dbReference>
<reference evidence="2 3" key="1">
    <citation type="journal article" date="2014" name="Int. J. Syst. Evol. Microbiol.">
        <title>Streptomyces hoynatensis sp. nov., isolated from deep marine sediment.</title>
        <authorList>
            <person name="Veyisoglu A."/>
            <person name="Sahin N."/>
        </authorList>
    </citation>
    <scope>NUCLEOTIDE SEQUENCE [LARGE SCALE GENOMIC DNA]</scope>
    <source>
        <strain evidence="2 3">KCTC 29097</strain>
    </source>
</reference>
<dbReference type="Pfam" id="PF13561">
    <property type="entry name" value="adh_short_C2"/>
    <property type="match status" value="1"/>
</dbReference>
<feature type="compositionally biased region" description="Low complexity" evidence="1">
    <location>
        <begin position="112"/>
        <end position="123"/>
    </location>
</feature>
<dbReference type="SUPFAM" id="SSF51735">
    <property type="entry name" value="NAD(P)-binding Rossmann-fold domains"/>
    <property type="match status" value="1"/>
</dbReference>
<comment type="caution">
    <text evidence="2">The sequence shown here is derived from an EMBL/GenBank/DDBJ whole genome shotgun (WGS) entry which is preliminary data.</text>
</comment>
<dbReference type="EMBL" id="RBAL01000014">
    <property type="protein sequence ID" value="RKN39252.1"/>
    <property type="molecule type" value="Genomic_DNA"/>
</dbReference>
<name>A0A3A9YT54_9ACTN</name>
<protein>
    <submittedName>
        <fullName evidence="2">SDR family oxidoreductase</fullName>
    </submittedName>
</protein>
<feature type="compositionally biased region" description="Polar residues" evidence="1">
    <location>
        <begin position="159"/>
        <end position="169"/>
    </location>
</feature>
<dbReference type="Proteomes" id="UP000272474">
    <property type="component" value="Unassembled WGS sequence"/>
</dbReference>
<proteinExistence type="predicted"/>
<evidence type="ECO:0000313" key="3">
    <source>
        <dbReference type="Proteomes" id="UP000272474"/>
    </source>
</evidence>
<organism evidence="2 3">
    <name type="scientific">Streptomyces hoynatensis</name>
    <dbReference type="NCBI Taxonomy" id="1141874"/>
    <lineage>
        <taxon>Bacteria</taxon>
        <taxon>Bacillati</taxon>
        <taxon>Actinomycetota</taxon>
        <taxon>Actinomycetes</taxon>
        <taxon>Kitasatosporales</taxon>
        <taxon>Streptomycetaceae</taxon>
        <taxon>Streptomyces</taxon>
    </lineage>
</organism>
<feature type="region of interest" description="Disordered" evidence="1">
    <location>
        <begin position="73"/>
        <end position="130"/>
    </location>
</feature>
<dbReference type="InterPro" id="IPR002347">
    <property type="entry name" value="SDR_fam"/>
</dbReference>
<keyword evidence="3" id="KW-1185">Reference proteome</keyword>
<evidence type="ECO:0000256" key="1">
    <source>
        <dbReference type="SAM" id="MobiDB-lite"/>
    </source>
</evidence>
<evidence type="ECO:0000313" key="2">
    <source>
        <dbReference type="EMBL" id="RKN39252.1"/>
    </source>
</evidence>
<accession>A0A3A9YT54</accession>
<dbReference type="InterPro" id="IPR036291">
    <property type="entry name" value="NAD(P)-bd_dom_sf"/>
</dbReference>
<dbReference type="OrthoDB" id="3208554at2"/>
<dbReference type="AlphaFoldDB" id="A0A3A9YT54"/>